<gene>
    <name evidence="2" type="ORF">OLC1_LOCUS14616</name>
</gene>
<dbReference type="Gene3D" id="3.60.10.10">
    <property type="entry name" value="Endonuclease/exonuclease/phosphatase"/>
    <property type="match status" value="1"/>
</dbReference>
<proteinExistence type="predicted"/>
<dbReference type="PANTHER" id="PTHR12121">
    <property type="entry name" value="CARBON CATABOLITE REPRESSOR PROTEIN 4"/>
    <property type="match status" value="1"/>
</dbReference>
<name>A0AAV1DGS0_OLDCO</name>
<dbReference type="InterPro" id="IPR050410">
    <property type="entry name" value="CCR4/nocturin_mRNA_transcr"/>
</dbReference>
<organism evidence="2 3">
    <name type="scientific">Oldenlandia corymbosa var. corymbosa</name>
    <dbReference type="NCBI Taxonomy" id="529605"/>
    <lineage>
        <taxon>Eukaryota</taxon>
        <taxon>Viridiplantae</taxon>
        <taxon>Streptophyta</taxon>
        <taxon>Embryophyta</taxon>
        <taxon>Tracheophyta</taxon>
        <taxon>Spermatophyta</taxon>
        <taxon>Magnoliopsida</taxon>
        <taxon>eudicotyledons</taxon>
        <taxon>Gunneridae</taxon>
        <taxon>Pentapetalae</taxon>
        <taxon>asterids</taxon>
        <taxon>lamiids</taxon>
        <taxon>Gentianales</taxon>
        <taxon>Rubiaceae</taxon>
        <taxon>Rubioideae</taxon>
        <taxon>Spermacoceae</taxon>
        <taxon>Hedyotis-Oldenlandia complex</taxon>
        <taxon>Oldenlandia</taxon>
    </lineage>
</organism>
<sequence length="539" mass="60826">MEPWTLEIGFKSSVHPFPEVGVGLSPDSVVYYAGTKISPPDCTVMYTWSREIKGFIGLASSAAAVHQFWTVVGSSSNYLPTKDDLGHCLRLVSYAVNSNGVKMSSTFIFVTSPVRPLTLSPSPRSIIPTISGLKRLGKPQSVVENSSGFRVLSYNILADMYIKSGRDNYDYCPPEKLSWEYRCQNLLLEILSYEADILCLQEVQSDHYKTFFEPELARFGYLSIYKGKRKGISKGKELVTDGCATFFRHDKFKLVKKYEIEYEKVAVPMISRLKSEQRNLGIVRLLKDNIATVVILEEIDNCHSRICVANTHLLSGKGVSDVRLFQVINLVRGLQKIDSLGIPVLVCGDMNSAPGSDTHAYLVEGKVGYYRQEKKDILGMSKFLKLNHPMNLASAYSGTPNAHGNETLDYILYSQNKLKVDGVFEIPSYESIGKRRLLPTPQWSSDHVALVANVRIKKAYREQNCSEPLPTDPWEEVKKVKSFEVQKKAFKKQKERPNIYHIKNMERKLIFESLAPNCKIMSRCQFAGVNIKRQLIGCQ</sequence>
<feature type="domain" description="Endonuclease/exonuclease/phosphatase" evidence="1">
    <location>
        <begin position="152"/>
        <end position="447"/>
    </location>
</feature>
<dbReference type="InterPro" id="IPR005135">
    <property type="entry name" value="Endo/exonuclease/phosphatase"/>
</dbReference>
<dbReference type="SUPFAM" id="SSF56219">
    <property type="entry name" value="DNase I-like"/>
    <property type="match status" value="1"/>
</dbReference>
<protein>
    <submittedName>
        <fullName evidence="2">OLC1v1005092C1</fullName>
    </submittedName>
</protein>
<dbReference type="Proteomes" id="UP001161247">
    <property type="component" value="Chromosome 5"/>
</dbReference>
<dbReference type="InterPro" id="IPR036691">
    <property type="entry name" value="Endo/exonu/phosph_ase_sf"/>
</dbReference>
<accession>A0AAV1DGS0</accession>
<evidence type="ECO:0000259" key="1">
    <source>
        <dbReference type="Pfam" id="PF03372"/>
    </source>
</evidence>
<evidence type="ECO:0000313" key="2">
    <source>
        <dbReference type="EMBL" id="CAI9106037.1"/>
    </source>
</evidence>
<dbReference type="PANTHER" id="PTHR12121:SF79">
    <property type="entry name" value="CARBON CATABOLITE REPRESSOR PROTEIN 4 HOMOLOG 1-LIKE ISOFORM X1"/>
    <property type="match status" value="1"/>
</dbReference>
<reference evidence="2" key="1">
    <citation type="submission" date="2023-03" db="EMBL/GenBank/DDBJ databases">
        <authorList>
            <person name="Julca I."/>
        </authorList>
    </citation>
    <scope>NUCLEOTIDE SEQUENCE</scope>
</reference>
<evidence type="ECO:0000313" key="3">
    <source>
        <dbReference type="Proteomes" id="UP001161247"/>
    </source>
</evidence>
<dbReference type="EMBL" id="OX459122">
    <property type="protein sequence ID" value="CAI9106037.1"/>
    <property type="molecule type" value="Genomic_DNA"/>
</dbReference>
<dbReference type="GO" id="GO:0000175">
    <property type="term" value="F:3'-5'-RNA exonuclease activity"/>
    <property type="evidence" value="ECO:0007669"/>
    <property type="project" value="TreeGrafter"/>
</dbReference>
<dbReference type="Pfam" id="PF03372">
    <property type="entry name" value="Exo_endo_phos"/>
    <property type="match status" value="1"/>
</dbReference>
<dbReference type="AlphaFoldDB" id="A0AAV1DGS0"/>
<keyword evidence="3" id="KW-1185">Reference proteome</keyword>